<organism evidence="9 10">
    <name type="scientific">Syntrophorhabdus aromaticivorans</name>
    <dbReference type="NCBI Taxonomy" id="328301"/>
    <lineage>
        <taxon>Bacteria</taxon>
        <taxon>Pseudomonadati</taxon>
        <taxon>Thermodesulfobacteriota</taxon>
        <taxon>Syntrophorhabdia</taxon>
        <taxon>Syntrophorhabdales</taxon>
        <taxon>Syntrophorhabdaceae</taxon>
        <taxon>Syntrophorhabdus</taxon>
    </lineage>
</organism>
<gene>
    <name evidence="9" type="ORF">GXY80_07515</name>
</gene>
<dbReference type="InterPro" id="IPR001179">
    <property type="entry name" value="PPIase_FKBP_dom"/>
</dbReference>
<dbReference type="PROSITE" id="PS50059">
    <property type="entry name" value="FKBP_PPIASE"/>
    <property type="match status" value="1"/>
</dbReference>
<dbReference type="SUPFAM" id="SSF54534">
    <property type="entry name" value="FKBP-like"/>
    <property type="match status" value="1"/>
</dbReference>
<dbReference type="InterPro" id="IPR036944">
    <property type="entry name" value="PPIase_FKBP_N_sf"/>
</dbReference>
<comment type="catalytic activity">
    <reaction evidence="1 6 7">
        <text>[protein]-peptidylproline (omega=180) = [protein]-peptidylproline (omega=0)</text>
        <dbReference type="Rhea" id="RHEA:16237"/>
        <dbReference type="Rhea" id="RHEA-COMP:10747"/>
        <dbReference type="Rhea" id="RHEA-COMP:10748"/>
        <dbReference type="ChEBI" id="CHEBI:83833"/>
        <dbReference type="ChEBI" id="CHEBI:83834"/>
        <dbReference type="EC" id="5.2.1.8"/>
    </reaction>
</comment>
<evidence type="ECO:0000313" key="9">
    <source>
        <dbReference type="EMBL" id="NLW35313.1"/>
    </source>
</evidence>
<evidence type="ECO:0000256" key="2">
    <source>
        <dbReference type="ARBA" id="ARBA00006577"/>
    </source>
</evidence>
<reference evidence="9" key="1">
    <citation type="journal article" date="2020" name="Biotechnol. Biofuels">
        <title>New insights from the biogas microbiome by comprehensive genome-resolved metagenomics of nearly 1600 species originating from multiple anaerobic digesters.</title>
        <authorList>
            <person name="Campanaro S."/>
            <person name="Treu L."/>
            <person name="Rodriguez-R L.M."/>
            <person name="Kovalovszki A."/>
            <person name="Ziels R.M."/>
            <person name="Maus I."/>
            <person name="Zhu X."/>
            <person name="Kougias P.G."/>
            <person name="Basile A."/>
            <person name="Luo G."/>
            <person name="Schluter A."/>
            <person name="Konstantinidis K.T."/>
            <person name="Angelidaki I."/>
        </authorList>
    </citation>
    <scope>NUCLEOTIDE SEQUENCE</scope>
    <source>
        <strain evidence="9">AS06rmzACSIP_7</strain>
    </source>
</reference>
<comment type="similarity">
    <text evidence="2 7">Belongs to the FKBP-type PPIase family.</text>
</comment>
<protein>
    <recommendedName>
        <fullName evidence="7">Peptidyl-prolyl cis-trans isomerase</fullName>
        <ecNumber evidence="7">5.2.1.8</ecNumber>
    </recommendedName>
</protein>
<dbReference type="EMBL" id="JAAYEE010000124">
    <property type="protein sequence ID" value="NLW35313.1"/>
    <property type="molecule type" value="Genomic_DNA"/>
</dbReference>
<reference evidence="9" key="2">
    <citation type="submission" date="2020-01" db="EMBL/GenBank/DDBJ databases">
        <authorList>
            <person name="Campanaro S."/>
        </authorList>
    </citation>
    <scope>NUCLEOTIDE SEQUENCE</scope>
    <source>
        <strain evidence="9">AS06rmzACSIP_7</strain>
    </source>
</reference>
<dbReference type="PANTHER" id="PTHR43811:SF19">
    <property type="entry name" value="39 KDA FK506-BINDING NUCLEAR PROTEIN"/>
    <property type="match status" value="1"/>
</dbReference>
<evidence type="ECO:0000256" key="3">
    <source>
        <dbReference type="ARBA" id="ARBA00022729"/>
    </source>
</evidence>
<evidence type="ECO:0000256" key="1">
    <source>
        <dbReference type="ARBA" id="ARBA00000971"/>
    </source>
</evidence>
<dbReference type="GO" id="GO:0003755">
    <property type="term" value="F:peptidyl-prolyl cis-trans isomerase activity"/>
    <property type="evidence" value="ECO:0007669"/>
    <property type="project" value="UniProtKB-UniRule"/>
</dbReference>
<evidence type="ECO:0000256" key="4">
    <source>
        <dbReference type="ARBA" id="ARBA00023110"/>
    </source>
</evidence>
<dbReference type="STRING" id="909663.GCA_000512235_01086"/>
<accession>A0A351U118</accession>
<dbReference type="EC" id="5.2.1.8" evidence="7"/>
<dbReference type="GO" id="GO:0006457">
    <property type="term" value="P:protein folding"/>
    <property type="evidence" value="ECO:0007669"/>
    <property type="project" value="InterPro"/>
</dbReference>
<dbReference type="FunFam" id="3.10.50.40:FF:000045">
    <property type="entry name" value="Peptidyl-prolyl cis-trans isomerase"/>
    <property type="match status" value="1"/>
</dbReference>
<evidence type="ECO:0000256" key="6">
    <source>
        <dbReference type="PROSITE-ProRule" id="PRU00277"/>
    </source>
</evidence>
<sequence length="239" mass="26139">MRFISVIFIGILLLASQAFGADEVSLKTQKDKASYTIGVNLGKGLRHQAVDIDTSLMMKGLNDSLSGGKTLLTDQEMRDVMVTFQKDMAAKLAERRKVLGEKNKKEGEAFLAENKKKPGVKTLSSGLQYKVLKEGKGKTPTATDTVVTHYRGTLIDGTEFDSSFQRKEPAAFAVRSVIKGWTEALQLMREGAKWQLFVPSDLAYGDRGAGPLIGPNATLIFEVELISVNPGNKEQGKQK</sequence>
<dbReference type="PANTHER" id="PTHR43811">
    <property type="entry name" value="FKBP-TYPE PEPTIDYL-PROLYL CIS-TRANS ISOMERASE FKPA"/>
    <property type="match status" value="1"/>
</dbReference>
<dbReference type="InterPro" id="IPR046357">
    <property type="entry name" value="PPIase_dom_sf"/>
</dbReference>
<dbReference type="AlphaFoldDB" id="A0A351U118"/>
<name>A0A351U118_9BACT</name>
<feature type="signal peptide" evidence="8">
    <location>
        <begin position="1"/>
        <end position="20"/>
    </location>
</feature>
<dbReference type="GO" id="GO:0016020">
    <property type="term" value="C:membrane"/>
    <property type="evidence" value="ECO:0007669"/>
    <property type="project" value="InterPro"/>
</dbReference>
<evidence type="ECO:0000256" key="7">
    <source>
        <dbReference type="RuleBase" id="RU003915"/>
    </source>
</evidence>
<dbReference type="Pfam" id="PF00254">
    <property type="entry name" value="FKBP_C"/>
    <property type="match status" value="1"/>
</dbReference>
<keyword evidence="3 8" id="KW-0732">Signal</keyword>
<proteinExistence type="inferred from homology"/>
<dbReference type="InterPro" id="IPR008104">
    <property type="entry name" value="INFPOTNTIATR"/>
</dbReference>
<evidence type="ECO:0000256" key="8">
    <source>
        <dbReference type="SAM" id="SignalP"/>
    </source>
</evidence>
<dbReference type="Pfam" id="PF01346">
    <property type="entry name" value="FKBP_N"/>
    <property type="match status" value="1"/>
</dbReference>
<keyword evidence="5 6" id="KW-0413">Isomerase</keyword>
<dbReference type="PRINTS" id="PR01730">
    <property type="entry name" value="INFPOTNTIATR"/>
</dbReference>
<evidence type="ECO:0000256" key="5">
    <source>
        <dbReference type="ARBA" id="ARBA00023235"/>
    </source>
</evidence>
<feature type="chain" id="PRO_5041070878" description="Peptidyl-prolyl cis-trans isomerase" evidence="8">
    <location>
        <begin position="21"/>
        <end position="239"/>
    </location>
</feature>
<keyword evidence="4 6" id="KW-0697">Rotamase</keyword>
<evidence type="ECO:0000313" key="10">
    <source>
        <dbReference type="Proteomes" id="UP000777265"/>
    </source>
</evidence>
<comment type="caution">
    <text evidence="9">The sequence shown here is derived from an EMBL/GenBank/DDBJ whole genome shotgun (WGS) entry which is preliminary data.</text>
</comment>
<dbReference type="InterPro" id="IPR000774">
    <property type="entry name" value="PPIase_FKBP_N"/>
</dbReference>
<dbReference type="Gene3D" id="3.10.50.40">
    <property type="match status" value="1"/>
</dbReference>
<dbReference type="Gene3D" id="1.10.287.460">
    <property type="entry name" value="Peptidyl-prolyl cis-trans isomerase, FKBP-type, N-terminal domain"/>
    <property type="match status" value="1"/>
</dbReference>
<dbReference type="Proteomes" id="UP000777265">
    <property type="component" value="Unassembled WGS sequence"/>
</dbReference>